<dbReference type="Pfam" id="PF12740">
    <property type="entry name" value="PETase"/>
    <property type="match status" value="1"/>
</dbReference>
<evidence type="ECO:0000256" key="1">
    <source>
        <dbReference type="ARBA" id="ARBA00004418"/>
    </source>
</evidence>
<organism evidence="10 11">
    <name type="scientific">Planobispora rosea</name>
    <dbReference type="NCBI Taxonomy" id="35762"/>
    <lineage>
        <taxon>Bacteria</taxon>
        <taxon>Bacillati</taxon>
        <taxon>Actinomycetota</taxon>
        <taxon>Actinomycetes</taxon>
        <taxon>Streptosporangiales</taxon>
        <taxon>Streptosporangiaceae</taxon>
        <taxon>Planobispora</taxon>
    </lineage>
</organism>
<evidence type="ECO:0000313" key="11">
    <source>
        <dbReference type="Proteomes" id="UP000655044"/>
    </source>
</evidence>
<keyword evidence="8" id="KW-0732">Signal</keyword>
<keyword evidence="2" id="KW-0574">Periplasm</keyword>
<comment type="caution">
    <text evidence="10">The sequence shown here is derived from an EMBL/GenBank/DDBJ whole genome shotgun (WGS) entry which is preliminary data.</text>
</comment>
<accession>A0A8J3RZU3</accession>
<dbReference type="InterPro" id="IPR029058">
    <property type="entry name" value="AB_hydrolase_fold"/>
</dbReference>
<dbReference type="PANTHER" id="PTHR33428">
    <property type="entry name" value="CHLOROPHYLLASE-2, CHLOROPLASTIC"/>
    <property type="match status" value="1"/>
</dbReference>
<reference evidence="10" key="1">
    <citation type="submission" date="2021-01" db="EMBL/GenBank/DDBJ databases">
        <title>Whole genome shotgun sequence of Planobispora rosea NBRC 15558.</title>
        <authorList>
            <person name="Komaki H."/>
            <person name="Tamura T."/>
        </authorList>
    </citation>
    <scope>NUCLEOTIDE SEQUENCE</scope>
    <source>
        <strain evidence="10">NBRC 15558</strain>
    </source>
</reference>
<dbReference type="InterPro" id="IPR041127">
    <property type="entry name" value="PET_hydrolase/cutinase-like"/>
</dbReference>
<dbReference type="PANTHER" id="PTHR33428:SF14">
    <property type="entry name" value="CARBOXYLESTERASE TYPE B DOMAIN-CONTAINING PROTEIN"/>
    <property type="match status" value="1"/>
</dbReference>
<dbReference type="SUPFAM" id="SSF53474">
    <property type="entry name" value="alpha/beta-Hydrolases"/>
    <property type="match status" value="1"/>
</dbReference>
<name>A0A8J3RZU3_PLARO</name>
<dbReference type="GO" id="GO:0016787">
    <property type="term" value="F:hydrolase activity"/>
    <property type="evidence" value="ECO:0007669"/>
    <property type="project" value="UniProtKB-KW"/>
</dbReference>
<dbReference type="AlphaFoldDB" id="A0A8J3RZU3"/>
<evidence type="ECO:0000256" key="7">
    <source>
        <dbReference type="SAM" id="MobiDB-lite"/>
    </source>
</evidence>
<evidence type="ECO:0000256" key="4">
    <source>
        <dbReference type="ARBA" id="ARBA00033707"/>
    </source>
</evidence>
<keyword evidence="10" id="KW-0378">Hydrolase</keyword>
<evidence type="ECO:0000256" key="6">
    <source>
        <dbReference type="ARBA" id="ARBA00033780"/>
    </source>
</evidence>
<evidence type="ECO:0000256" key="3">
    <source>
        <dbReference type="ARBA" id="ARBA00033629"/>
    </source>
</evidence>
<feature type="region of interest" description="Disordered" evidence="7">
    <location>
        <begin position="22"/>
        <end position="50"/>
    </location>
</feature>
<gene>
    <name evidence="10" type="ORF">Pro02_43840</name>
</gene>
<comment type="catalytic activity">
    <reaction evidence="4">
        <text>(ethylene terephthalate)(n) + H2O = (ethylene terephthalate)(n-1) + 4-[(2-hydroxyethoxy)carbonyl]benzoate + H(+)</text>
        <dbReference type="Rhea" id="RHEA:49528"/>
        <dbReference type="Rhea" id="RHEA-COMP:12420"/>
        <dbReference type="Rhea" id="RHEA-COMP:12421"/>
        <dbReference type="ChEBI" id="CHEBI:15377"/>
        <dbReference type="ChEBI" id="CHEBI:15378"/>
        <dbReference type="ChEBI" id="CHEBI:131701"/>
        <dbReference type="ChEBI" id="CHEBI:131704"/>
        <dbReference type="EC" id="3.1.1.101"/>
    </reaction>
    <physiologicalReaction direction="left-to-right" evidence="4">
        <dbReference type="Rhea" id="RHEA:49529"/>
    </physiologicalReaction>
</comment>
<dbReference type="Gene3D" id="3.40.50.1820">
    <property type="entry name" value="alpha/beta hydrolase"/>
    <property type="match status" value="1"/>
</dbReference>
<comment type="catalytic activity">
    <reaction evidence="3">
        <text>a butanoate ester + H2O = an aliphatic alcohol + butanoate + H(+)</text>
        <dbReference type="Rhea" id="RHEA:47348"/>
        <dbReference type="ChEBI" id="CHEBI:2571"/>
        <dbReference type="ChEBI" id="CHEBI:15377"/>
        <dbReference type="ChEBI" id="CHEBI:15378"/>
        <dbReference type="ChEBI" id="CHEBI:17968"/>
        <dbReference type="ChEBI" id="CHEBI:50477"/>
    </reaction>
    <physiologicalReaction direction="left-to-right" evidence="3">
        <dbReference type="Rhea" id="RHEA:47349"/>
    </physiologicalReaction>
</comment>
<evidence type="ECO:0000256" key="2">
    <source>
        <dbReference type="ARBA" id="ARBA00022764"/>
    </source>
</evidence>
<evidence type="ECO:0000313" key="10">
    <source>
        <dbReference type="EMBL" id="GIH85976.1"/>
    </source>
</evidence>
<keyword evidence="11" id="KW-1185">Reference proteome</keyword>
<feature type="domain" description="PET hydrolase/cutinase-like" evidence="9">
    <location>
        <begin position="44"/>
        <end position="260"/>
    </location>
</feature>
<protein>
    <recommendedName>
        <fullName evidence="5">poly(ethylene terephthalate) hydrolase</fullName>
        <ecNumber evidence="5">3.1.1.101</ecNumber>
    </recommendedName>
    <alternativeName>
        <fullName evidence="6">Poly(ethylene terephthalate) hydrolase</fullName>
    </alternativeName>
</protein>
<dbReference type="EMBL" id="BOOI01000040">
    <property type="protein sequence ID" value="GIH85976.1"/>
    <property type="molecule type" value="Genomic_DNA"/>
</dbReference>
<dbReference type="GO" id="GO:0042597">
    <property type="term" value="C:periplasmic space"/>
    <property type="evidence" value="ECO:0007669"/>
    <property type="project" value="UniProtKB-SubCell"/>
</dbReference>
<feature type="chain" id="PRO_5035226141" description="poly(ethylene terephthalate) hydrolase" evidence="8">
    <location>
        <begin position="21"/>
        <end position="323"/>
    </location>
</feature>
<feature type="signal peptide" evidence="8">
    <location>
        <begin position="1"/>
        <end position="20"/>
    </location>
</feature>
<sequence length="323" mass="32665">MCLTVAALFLLLLTAVPAHAAPTASAGTPGGTPAGLPAGPRAEAPTGAAADLSAPGPHAVGYSDVNVSASGRSFSARVYYPAVSAGGNTAVAAGRFPVVSFGHGFFQGIGKYASLGRHWASWGMITIMPASQGGLFPSHSAFADDLNAALTWMVQQDTAAGSRFGTHVRTDRLALSGHSMGGGASVLAAARNPGVRTVTNLAAAETNPSARAAAATTRVPMQLVAGSRDTVAGPSGHQIPIYEAKPAPKQLRTIVGGFHCGFTDSGGLGCDSGSIGRAVQQSITKRVTTSWLLYHLADDGGQYDAVWGAAARTDPAVQFLGVE</sequence>
<proteinExistence type="predicted"/>
<evidence type="ECO:0000256" key="5">
    <source>
        <dbReference type="ARBA" id="ARBA00033764"/>
    </source>
</evidence>
<dbReference type="EC" id="3.1.1.101" evidence="5"/>
<dbReference type="Proteomes" id="UP000655044">
    <property type="component" value="Unassembled WGS sequence"/>
</dbReference>
<evidence type="ECO:0000256" key="8">
    <source>
        <dbReference type="SAM" id="SignalP"/>
    </source>
</evidence>
<evidence type="ECO:0000259" key="9">
    <source>
        <dbReference type="Pfam" id="PF12740"/>
    </source>
</evidence>
<comment type="subcellular location">
    <subcellularLocation>
        <location evidence="1">Periplasm</location>
    </subcellularLocation>
</comment>